<dbReference type="AlphaFoldDB" id="A0A2P8FRD6"/>
<dbReference type="EMBL" id="PYAS01000014">
    <property type="protein sequence ID" value="PSL24291.1"/>
    <property type="molecule type" value="Genomic_DNA"/>
</dbReference>
<reference evidence="2 3" key="1">
    <citation type="submission" date="2018-03" db="EMBL/GenBank/DDBJ databases">
        <title>Genomic Encyclopedia of Archaeal and Bacterial Type Strains, Phase II (KMG-II): from individual species to whole genera.</title>
        <authorList>
            <person name="Goeker M."/>
        </authorList>
    </citation>
    <scope>NUCLEOTIDE SEQUENCE [LARGE SCALE GENOMIC DNA]</scope>
    <source>
        <strain evidence="2 3">DSM 29057</strain>
    </source>
</reference>
<comment type="caution">
    <text evidence="2">The sequence shown here is derived from an EMBL/GenBank/DDBJ whole genome shotgun (WGS) entry which is preliminary data.</text>
</comment>
<dbReference type="OrthoDB" id="1122635at2"/>
<name>A0A2P8FRD6_9BACT</name>
<evidence type="ECO:0000313" key="3">
    <source>
        <dbReference type="Proteomes" id="UP000241964"/>
    </source>
</evidence>
<evidence type="ECO:0000256" key="1">
    <source>
        <dbReference type="SAM" id="SignalP"/>
    </source>
</evidence>
<evidence type="ECO:0008006" key="4">
    <source>
        <dbReference type="Google" id="ProtNLM"/>
    </source>
</evidence>
<dbReference type="RefSeq" id="WP_106598268.1">
    <property type="nucleotide sequence ID" value="NZ_PYAS01000014.1"/>
</dbReference>
<feature type="signal peptide" evidence="1">
    <location>
        <begin position="1"/>
        <end position="22"/>
    </location>
</feature>
<dbReference type="Proteomes" id="UP000241964">
    <property type="component" value="Unassembled WGS sequence"/>
</dbReference>
<keyword evidence="3" id="KW-1185">Reference proteome</keyword>
<organism evidence="2 3">
    <name type="scientific">Dyadobacter jiangsuensis</name>
    <dbReference type="NCBI Taxonomy" id="1591085"/>
    <lineage>
        <taxon>Bacteria</taxon>
        <taxon>Pseudomonadati</taxon>
        <taxon>Bacteroidota</taxon>
        <taxon>Cytophagia</taxon>
        <taxon>Cytophagales</taxon>
        <taxon>Spirosomataceae</taxon>
        <taxon>Dyadobacter</taxon>
    </lineage>
</organism>
<keyword evidence="1" id="KW-0732">Signal</keyword>
<sequence length="214" mass="24477">MKRTLLSFTFIFVLGATVSSFAQDNQTLFQSRGIYRSGGYAAISNKFTKINGDYANMAELYGGWFINQRFLLGLGASATTNYIPVPALEQNFPARKMTYQYGQFGLMTEYVFASTRRVHVTANLLTGAGFTMQYDRNDIDDWDWDDWDDRHDDDDVKCFFVMEPGVQVEFNLLKWMRFSPGVSYRKAFNAKGNGLTDSDLSNISYNLTLKFGRF</sequence>
<evidence type="ECO:0000313" key="2">
    <source>
        <dbReference type="EMBL" id="PSL24291.1"/>
    </source>
</evidence>
<protein>
    <recommendedName>
        <fullName evidence="4">Outer membrane protein with beta-barrel domain</fullName>
    </recommendedName>
</protein>
<proteinExistence type="predicted"/>
<gene>
    <name evidence="2" type="ORF">CLV60_114118</name>
</gene>
<accession>A0A2P8FRD6</accession>
<feature type="chain" id="PRO_5015181791" description="Outer membrane protein with beta-barrel domain" evidence="1">
    <location>
        <begin position="23"/>
        <end position="214"/>
    </location>
</feature>